<sequence>MTRDVRHLVHPILPTAAEIAAAASIVLTVVGLLVVAWTLTDWWPWS</sequence>
<feature type="transmembrane region" description="Helical" evidence="1">
    <location>
        <begin position="12"/>
        <end position="39"/>
    </location>
</feature>
<evidence type="ECO:0000313" key="2">
    <source>
        <dbReference type="EMBL" id="QXT62727.1"/>
    </source>
</evidence>
<dbReference type="RefSeq" id="WP_219081877.1">
    <property type="nucleotide sequence ID" value="NZ_CP079216.1"/>
</dbReference>
<name>A0ABX8SH56_9ACTN</name>
<dbReference type="EMBL" id="CP079216">
    <property type="protein sequence ID" value="QXT62727.1"/>
    <property type="molecule type" value="Genomic_DNA"/>
</dbReference>
<proteinExistence type="predicted"/>
<keyword evidence="1" id="KW-0812">Transmembrane</keyword>
<keyword evidence="3" id="KW-1185">Reference proteome</keyword>
<accession>A0ABX8SH56</accession>
<dbReference type="Proteomes" id="UP000824504">
    <property type="component" value="Chromosome"/>
</dbReference>
<protein>
    <submittedName>
        <fullName evidence="2">Uncharacterized protein</fullName>
    </submittedName>
</protein>
<evidence type="ECO:0000256" key="1">
    <source>
        <dbReference type="SAM" id="Phobius"/>
    </source>
</evidence>
<organism evidence="2 3">
    <name type="scientific">Tessaracoccus palaemonis</name>
    <dbReference type="NCBI Taxonomy" id="2829499"/>
    <lineage>
        <taxon>Bacteria</taxon>
        <taxon>Bacillati</taxon>
        <taxon>Actinomycetota</taxon>
        <taxon>Actinomycetes</taxon>
        <taxon>Propionibacteriales</taxon>
        <taxon>Propionibacteriaceae</taxon>
        <taxon>Tessaracoccus</taxon>
    </lineage>
</organism>
<keyword evidence="1" id="KW-0472">Membrane</keyword>
<evidence type="ECO:0000313" key="3">
    <source>
        <dbReference type="Proteomes" id="UP000824504"/>
    </source>
</evidence>
<reference evidence="2 3" key="1">
    <citation type="submission" date="2021-07" db="EMBL/GenBank/DDBJ databases">
        <title>complete genome sequencing of Tessaracoccus sp.J1M15.</title>
        <authorList>
            <person name="Bae J.-W."/>
            <person name="Kim D.-y."/>
        </authorList>
    </citation>
    <scope>NUCLEOTIDE SEQUENCE [LARGE SCALE GENOMIC DNA]</scope>
    <source>
        <strain evidence="2 3">J1M15</strain>
    </source>
</reference>
<keyword evidence="1" id="KW-1133">Transmembrane helix</keyword>
<gene>
    <name evidence="2" type="ORF">KDB89_13490</name>
</gene>